<dbReference type="InterPro" id="IPR017853">
    <property type="entry name" value="GH"/>
</dbReference>
<evidence type="ECO:0000313" key="12">
    <source>
        <dbReference type="EMBL" id="TRY18053.1"/>
    </source>
</evidence>
<feature type="domain" description="Glycoside hydrolase family 42 N-terminal" evidence="9">
    <location>
        <begin position="19"/>
        <end position="387"/>
    </location>
</feature>
<evidence type="ECO:0000256" key="8">
    <source>
        <dbReference type="PIRSR" id="PIRSR001084-2"/>
    </source>
</evidence>
<dbReference type="Pfam" id="PF08532">
    <property type="entry name" value="Glyco_hydro_42M"/>
    <property type="match status" value="1"/>
</dbReference>
<evidence type="ECO:0000256" key="6">
    <source>
        <dbReference type="PIRNR" id="PIRNR001084"/>
    </source>
</evidence>
<sequence>MSELGGPRPVSRDVWFGGDYNPEQWSRTVLDEDDDLMRRARVNTATVGVFSWSSLEPNPGKYSFGWLDEALDRLHANGVRVVLATPTASPPPWFTRLHAEAMPVRADGVRLSHGSRDTYNPAAPAYREAARRITRVLAERYGSHPAVVLWHLHNEYGTVSHGPVTDVAFRQWLQQRYGTLADLNRTWNTAFWSQGYSSWDDVLALPATQYLPNPSQVLDFKRFSADLLRDCLAEQVRIVRELSPDVPTTTNFMLPTWNHYDQWAMADEIDVVSIDHYLDDEGPAGEVHVAFASDLARSFAGGRPWLLMEQSTSLVYDYDDGRMLVKAPGRIRRNTYQYLSRGAFGSLFFQWRAPLTGAEFFHSAMVPHAGADSRIFRELAALGQELAGLAEIVAPPVDGRVNDARVAIVWSGDAWWAAETPAMPSADVAFLPAVRAFHTALWRLGHTVDFVSPDADLSAHDVVLVPSLLPVSDEQSRRFADFVAAGGTLLVGAFSGSTDEHLRVRTGGYGGAFAGVLGVHVEEHVPLRSGTVLTLSDGSRAGDWSEVVHLRGADVVASYTDDAHPVIAPGSPAVTVNRHGRGAAHYFSTRFDEAGLSAHLARILEGAGAAPENPWAADGVEAVRRRSGASTHLFVINHSDQPRRVAAVGFELVTGTTVDGHLLVDAGDVRVVREDPAAGAGTP</sequence>
<evidence type="ECO:0000313" key="13">
    <source>
        <dbReference type="Proteomes" id="UP000317638"/>
    </source>
</evidence>
<dbReference type="PANTHER" id="PTHR36447:SF1">
    <property type="entry name" value="BETA-GALACTOSIDASE GANA"/>
    <property type="match status" value="1"/>
</dbReference>
<dbReference type="SUPFAM" id="SSF51445">
    <property type="entry name" value="(Trans)glycosidases"/>
    <property type="match status" value="1"/>
</dbReference>
<dbReference type="GO" id="GO:0004565">
    <property type="term" value="F:beta-galactosidase activity"/>
    <property type="evidence" value="ECO:0007669"/>
    <property type="project" value="UniProtKB-EC"/>
</dbReference>
<protein>
    <recommendedName>
        <fullName evidence="3 6">Beta-galactosidase</fullName>
        <shortName evidence="6">Beta-gal</shortName>
        <ecNumber evidence="3 6">3.2.1.23</ecNumber>
    </recommendedName>
</protein>
<comment type="catalytic activity">
    <reaction evidence="1 6">
        <text>Hydrolysis of terminal non-reducing beta-D-galactose residues in beta-D-galactosides.</text>
        <dbReference type="EC" id="3.2.1.23"/>
    </reaction>
</comment>
<feature type="active site" description="Proton donor" evidence="7">
    <location>
        <position position="155"/>
    </location>
</feature>
<dbReference type="OrthoDB" id="9800974at2"/>
<evidence type="ECO:0000259" key="9">
    <source>
        <dbReference type="Pfam" id="PF02449"/>
    </source>
</evidence>
<feature type="domain" description="Beta-galactosidase C-terminal" evidence="11">
    <location>
        <begin position="619"/>
        <end position="674"/>
    </location>
</feature>
<evidence type="ECO:0000256" key="7">
    <source>
        <dbReference type="PIRSR" id="PIRSR001084-1"/>
    </source>
</evidence>
<dbReference type="GO" id="GO:0006012">
    <property type="term" value="P:galactose metabolic process"/>
    <property type="evidence" value="ECO:0007669"/>
    <property type="project" value="InterPro"/>
</dbReference>
<comment type="caution">
    <text evidence="12">The sequence shown here is derived from an EMBL/GenBank/DDBJ whole genome shotgun (WGS) entry which is preliminary data.</text>
</comment>
<evidence type="ECO:0000256" key="4">
    <source>
        <dbReference type="ARBA" id="ARBA00022801"/>
    </source>
</evidence>
<evidence type="ECO:0000256" key="2">
    <source>
        <dbReference type="ARBA" id="ARBA00005940"/>
    </source>
</evidence>
<feature type="binding site" evidence="8">
    <location>
        <position position="116"/>
    </location>
    <ligand>
        <name>substrate</name>
    </ligand>
</feature>
<dbReference type="SUPFAM" id="SSF52317">
    <property type="entry name" value="Class I glutamine amidotransferase-like"/>
    <property type="match status" value="1"/>
</dbReference>
<dbReference type="PANTHER" id="PTHR36447">
    <property type="entry name" value="BETA-GALACTOSIDASE GANA"/>
    <property type="match status" value="1"/>
</dbReference>
<dbReference type="AlphaFoldDB" id="A0A553K031"/>
<organism evidence="12 13">
    <name type="scientific">Tessaracoccus rhinocerotis</name>
    <dbReference type="NCBI Taxonomy" id="1689449"/>
    <lineage>
        <taxon>Bacteria</taxon>
        <taxon>Bacillati</taxon>
        <taxon>Actinomycetota</taxon>
        <taxon>Actinomycetes</taxon>
        <taxon>Propionibacteriales</taxon>
        <taxon>Propionibacteriaceae</taxon>
        <taxon>Tessaracoccus</taxon>
    </lineage>
</organism>
<evidence type="ECO:0000259" key="10">
    <source>
        <dbReference type="Pfam" id="PF08532"/>
    </source>
</evidence>
<accession>A0A553K031</accession>
<evidence type="ECO:0000256" key="3">
    <source>
        <dbReference type="ARBA" id="ARBA00012756"/>
    </source>
</evidence>
<dbReference type="Gene3D" id="3.40.50.880">
    <property type="match status" value="1"/>
</dbReference>
<dbReference type="Gene3D" id="2.60.40.1180">
    <property type="entry name" value="Golgi alpha-mannosidase II"/>
    <property type="match status" value="1"/>
</dbReference>
<evidence type="ECO:0000256" key="5">
    <source>
        <dbReference type="ARBA" id="ARBA00023295"/>
    </source>
</evidence>
<dbReference type="Pfam" id="PF08533">
    <property type="entry name" value="Glyco_hydro_42C"/>
    <property type="match status" value="1"/>
</dbReference>
<dbReference type="CDD" id="cd03143">
    <property type="entry name" value="A4_beta-galactosidase_middle_domain"/>
    <property type="match status" value="1"/>
</dbReference>
<dbReference type="InterPro" id="IPR013780">
    <property type="entry name" value="Glyco_hydro_b"/>
</dbReference>
<dbReference type="EMBL" id="VKKG01000003">
    <property type="protein sequence ID" value="TRY18053.1"/>
    <property type="molecule type" value="Genomic_DNA"/>
</dbReference>
<dbReference type="Pfam" id="PF02449">
    <property type="entry name" value="Glyco_hydro_42"/>
    <property type="match status" value="1"/>
</dbReference>
<feature type="active site" description="Nucleophile" evidence="7">
    <location>
        <position position="309"/>
    </location>
</feature>
<dbReference type="Proteomes" id="UP000317638">
    <property type="component" value="Unassembled WGS sequence"/>
</dbReference>
<dbReference type="InterPro" id="IPR013738">
    <property type="entry name" value="Beta_galactosidase_Trimer"/>
</dbReference>
<dbReference type="InterPro" id="IPR029062">
    <property type="entry name" value="Class_I_gatase-like"/>
</dbReference>
<keyword evidence="4 6" id="KW-0378">Hydrolase</keyword>
<evidence type="ECO:0000259" key="11">
    <source>
        <dbReference type="Pfam" id="PF08533"/>
    </source>
</evidence>
<proteinExistence type="inferred from homology"/>
<dbReference type="InterPro" id="IPR003476">
    <property type="entry name" value="Glyco_hydro_42"/>
</dbReference>
<dbReference type="InterPro" id="IPR013529">
    <property type="entry name" value="Glyco_hydro_42_N"/>
</dbReference>
<gene>
    <name evidence="12" type="ORF">FOJ82_08305</name>
</gene>
<dbReference type="Gene3D" id="3.20.20.80">
    <property type="entry name" value="Glycosidases"/>
    <property type="match status" value="1"/>
</dbReference>
<evidence type="ECO:0000256" key="1">
    <source>
        <dbReference type="ARBA" id="ARBA00001412"/>
    </source>
</evidence>
<feature type="domain" description="Beta-galactosidase trimerisation" evidence="10">
    <location>
        <begin position="404"/>
        <end position="606"/>
    </location>
</feature>
<feature type="binding site" evidence="8">
    <location>
        <position position="154"/>
    </location>
    <ligand>
        <name>substrate</name>
    </ligand>
</feature>
<name>A0A553K031_9ACTN</name>
<keyword evidence="5 6" id="KW-0326">Glycosidase</keyword>
<comment type="similarity">
    <text evidence="2 6">Belongs to the glycosyl hydrolase 42 family.</text>
</comment>
<dbReference type="GO" id="GO:0009341">
    <property type="term" value="C:beta-galactosidase complex"/>
    <property type="evidence" value="ECO:0007669"/>
    <property type="project" value="InterPro"/>
</dbReference>
<dbReference type="EC" id="3.2.1.23" evidence="3 6"/>
<dbReference type="InterPro" id="IPR013739">
    <property type="entry name" value="Beta_galactosidase_C"/>
</dbReference>
<keyword evidence="13" id="KW-1185">Reference proteome</keyword>
<reference evidence="12 13" key="1">
    <citation type="submission" date="2019-07" db="EMBL/GenBank/DDBJ databases">
        <authorList>
            <person name="Zhou L.-Y."/>
        </authorList>
    </citation>
    <scope>NUCLEOTIDE SEQUENCE [LARGE SCALE GENOMIC DNA]</scope>
    <source>
        <strain evidence="12 13">YIM 101269</strain>
    </source>
</reference>
<dbReference type="PIRSF" id="PIRSF001084">
    <property type="entry name" value="B-galactosidase"/>
    <property type="match status" value="1"/>
</dbReference>